<name>A0A0N4TN85_BRUPA</name>
<dbReference type="EMBL" id="UZAD01013169">
    <property type="protein sequence ID" value="VDN91088.1"/>
    <property type="molecule type" value="Genomic_DNA"/>
</dbReference>
<evidence type="ECO:0000313" key="3">
    <source>
        <dbReference type="WBParaSite" id="BPAG_0000994001-mRNA-1"/>
    </source>
</evidence>
<dbReference type="AlphaFoldDB" id="A0A0N4TN85"/>
<reference evidence="3" key="1">
    <citation type="submission" date="2017-02" db="UniProtKB">
        <authorList>
            <consortium name="WormBaseParasite"/>
        </authorList>
    </citation>
    <scope>IDENTIFICATION</scope>
</reference>
<gene>
    <name evidence="1" type="ORF">BPAG_LOCUS9902</name>
</gene>
<dbReference type="WBParaSite" id="BPAG_0000994001-mRNA-1">
    <property type="protein sequence ID" value="BPAG_0000994001-mRNA-1"/>
    <property type="gene ID" value="BPAG_0000994001"/>
</dbReference>
<accession>A0A0N4TN85</accession>
<keyword evidence="2" id="KW-1185">Reference proteome</keyword>
<sequence>MGNQFCEYSYKCATIEQFRFSNPHPSKIIETAMNAHVRLLRKVDQSCHLYQGHAKLKDSGEYKEGHKDGRNHGVEVTQLFLARLIFILKGTRDVPIK</sequence>
<dbReference type="Proteomes" id="UP000278627">
    <property type="component" value="Unassembled WGS sequence"/>
</dbReference>
<evidence type="ECO:0000313" key="1">
    <source>
        <dbReference type="EMBL" id="VDN91088.1"/>
    </source>
</evidence>
<reference evidence="1 2" key="2">
    <citation type="submission" date="2018-11" db="EMBL/GenBank/DDBJ databases">
        <authorList>
            <consortium name="Pathogen Informatics"/>
        </authorList>
    </citation>
    <scope>NUCLEOTIDE SEQUENCE [LARGE SCALE GENOMIC DNA]</scope>
</reference>
<organism evidence="3">
    <name type="scientific">Brugia pahangi</name>
    <name type="common">Filarial nematode worm</name>
    <dbReference type="NCBI Taxonomy" id="6280"/>
    <lineage>
        <taxon>Eukaryota</taxon>
        <taxon>Metazoa</taxon>
        <taxon>Ecdysozoa</taxon>
        <taxon>Nematoda</taxon>
        <taxon>Chromadorea</taxon>
        <taxon>Rhabditida</taxon>
        <taxon>Spirurina</taxon>
        <taxon>Spiruromorpha</taxon>
        <taxon>Filarioidea</taxon>
        <taxon>Onchocercidae</taxon>
        <taxon>Brugia</taxon>
    </lineage>
</organism>
<proteinExistence type="predicted"/>
<protein>
    <submittedName>
        <fullName evidence="3">SCP domain-containing protein</fullName>
    </submittedName>
</protein>
<evidence type="ECO:0000313" key="2">
    <source>
        <dbReference type="Proteomes" id="UP000278627"/>
    </source>
</evidence>